<dbReference type="KEGG" id="niy:FQ775_18415"/>
<keyword evidence="6 10" id="KW-1133">Transmembrane helix</keyword>
<feature type="transmembrane region" description="Helical" evidence="10">
    <location>
        <begin position="26"/>
        <end position="45"/>
    </location>
</feature>
<keyword evidence="4 10" id="KW-0133">Cell shape</keyword>
<dbReference type="OrthoDB" id="9816572at2"/>
<accession>A0A5B8L2J2</accession>
<keyword evidence="5 10" id="KW-0573">Peptidoglycan synthesis</keyword>
<dbReference type="NCBIfam" id="TIGR01695">
    <property type="entry name" value="murJ_mviN"/>
    <property type="match status" value="1"/>
</dbReference>
<dbReference type="UniPathway" id="UPA00219"/>
<dbReference type="PANTHER" id="PTHR47019:SF1">
    <property type="entry name" value="LIPID II FLIPPASE MURJ"/>
    <property type="match status" value="1"/>
</dbReference>
<dbReference type="GO" id="GO:0015648">
    <property type="term" value="F:lipid-linked peptidoglycan transporter activity"/>
    <property type="evidence" value="ECO:0007669"/>
    <property type="project" value="UniProtKB-UniRule"/>
</dbReference>
<protein>
    <recommendedName>
        <fullName evidence="10">Probable lipid II flippase MurJ</fullName>
    </recommendedName>
</protein>
<keyword evidence="10 11" id="KW-0961">Cell wall biogenesis/degradation</keyword>
<evidence type="ECO:0000256" key="4">
    <source>
        <dbReference type="ARBA" id="ARBA00022960"/>
    </source>
</evidence>
<dbReference type="GO" id="GO:0034204">
    <property type="term" value="P:lipid translocation"/>
    <property type="evidence" value="ECO:0007669"/>
    <property type="project" value="TreeGrafter"/>
</dbReference>
<dbReference type="InterPro" id="IPR004268">
    <property type="entry name" value="MurJ"/>
</dbReference>
<evidence type="ECO:0000256" key="5">
    <source>
        <dbReference type="ARBA" id="ARBA00022984"/>
    </source>
</evidence>
<dbReference type="PIRSF" id="PIRSF002869">
    <property type="entry name" value="MviN"/>
    <property type="match status" value="1"/>
</dbReference>
<evidence type="ECO:0000313" key="13">
    <source>
        <dbReference type="Proteomes" id="UP000321389"/>
    </source>
</evidence>
<keyword evidence="10 11" id="KW-0813">Transport</keyword>
<dbReference type="HAMAP" id="MF_02078">
    <property type="entry name" value="MurJ_MviN"/>
    <property type="match status" value="1"/>
</dbReference>
<reference evidence="12" key="1">
    <citation type="submission" date="2020-04" db="EMBL/GenBank/DDBJ databases">
        <title>Nitratireductor sp. nov. isolated from mangrove soil.</title>
        <authorList>
            <person name="Ye Y."/>
        </authorList>
    </citation>
    <scope>NUCLEOTIDE SEQUENCE</scope>
    <source>
        <strain evidence="12">SY7</strain>
    </source>
</reference>
<keyword evidence="3 10" id="KW-0812">Transmembrane</keyword>
<comment type="pathway">
    <text evidence="10">Cell wall biogenesis; peptidoglycan biosynthesis.</text>
</comment>
<evidence type="ECO:0000256" key="1">
    <source>
        <dbReference type="ARBA" id="ARBA00004651"/>
    </source>
</evidence>
<dbReference type="PRINTS" id="PR01806">
    <property type="entry name" value="VIRFACTRMVIN"/>
</dbReference>
<feature type="transmembrane region" description="Helical" evidence="10">
    <location>
        <begin position="87"/>
        <end position="110"/>
    </location>
</feature>
<feature type="transmembrane region" description="Helical" evidence="10">
    <location>
        <begin position="277"/>
        <end position="295"/>
    </location>
</feature>
<keyword evidence="7 10" id="KW-0472">Membrane</keyword>
<feature type="transmembrane region" description="Helical" evidence="10">
    <location>
        <begin position="478"/>
        <end position="499"/>
    </location>
</feature>
<feature type="transmembrane region" description="Helical" evidence="10">
    <location>
        <begin position="192"/>
        <end position="212"/>
    </location>
</feature>
<keyword evidence="10" id="KW-0997">Cell inner membrane</keyword>
<dbReference type="GO" id="GO:0071555">
    <property type="term" value="P:cell wall organization"/>
    <property type="evidence" value="ECO:0007669"/>
    <property type="project" value="UniProtKB-UniRule"/>
</dbReference>
<feature type="transmembrane region" description="Helical" evidence="10">
    <location>
        <begin position="445"/>
        <end position="466"/>
    </location>
</feature>
<proteinExistence type="inferred from homology"/>
<keyword evidence="2 10" id="KW-1003">Cell membrane</keyword>
<dbReference type="AlphaFoldDB" id="A0A5B8L2J2"/>
<evidence type="ECO:0000256" key="8">
    <source>
        <dbReference type="ARBA" id="ARBA00060041"/>
    </source>
</evidence>
<evidence type="ECO:0000256" key="11">
    <source>
        <dbReference type="PIRNR" id="PIRNR002869"/>
    </source>
</evidence>
<evidence type="ECO:0000256" key="2">
    <source>
        <dbReference type="ARBA" id="ARBA00022475"/>
    </source>
</evidence>
<feature type="transmembrane region" description="Helical" evidence="10">
    <location>
        <begin position="385"/>
        <end position="405"/>
    </location>
</feature>
<feature type="transmembrane region" description="Helical" evidence="10">
    <location>
        <begin position="158"/>
        <end position="180"/>
    </location>
</feature>
<evidence type="ECO:0000256" key="10">
    <source>
        <dbReference type="HAMAP-Rule" id="MF_02078"/>
    </source>
</evidence>
<comment type="similarity">
    <text evidence="9 10 11">Belongs to the MurJ/MviN family.</text>
</comment>
<feature type="transmembrane region" description="Helical" evidence="10">
    <location>
        <begin position="130"/>
        <end position="151"/>
    </location>
</feature>
<dbReference type="Proteomes" id="UP000321389">
    <property type="component" value="Chromosome"/>
</dbReference>
<dbReference type="RefSeq" id="WP_146300836.1">
    <property type="nucleotide sequence ID" value="NZ_CP042301.2"/>
</dbReference>
<dbReference type="GO" id="GO:0008360">
    <property type="term" value="P:regulation of cell shape"/>
    <property type="evidence" value="ECO:0007669"/>
    <property type="project" value="UniProtKB-UniRule"/>
</dbReference>
<evidence type="ECO:0000256" key="3">
    <source>
        <dbReference type="ARBA" id="ARBA00022692"/>
    </source>
</evidence>
<organism evidence="12 13">
    <name type="scientific">Nitratireductor mangrovi</name>
    <dbReference type="NCBI Taxonomy" id="2599600"/>
    <lineage>
        <taxon>Bacteria</taxon>
        <taxon>Pseudomonadati</taxon>
        <taxon>Pseudomonadota</taxon>
        <taxon>Alphaproteobacteria</taxon>
        <taxon>Hyphomicrobiales</taxon>
        <taxon>Phyllobacteriaceae</taxon>
        <taxon>Nitratireductor</taxon>
    </lineage>
</organism>
<dbReference type="GO" id="GO:0009252">
    <property type="term" value="P:peptidoglycan biosynthetic process"/>
    <property type="evidence" value="ECO:0007669"/>
    <property type="project" value="UniProtKB-UniRule"/>
</dbReference>
<evidence type="ECO:0000256" key="9">
    <source>
        <dbReference type="ARBA" id="ARBA00061532"/>
    </source>
</evidence>
<sequence>MSLVRKFASVGSAVMASRVFGFVREALIAAALGVGAVTDAFYAAFMFPNMFRRIFAEGAFNTAFVPLFAKELEGGGQAAARRFAEDVLAVLMTALLALSAVAILLMPFLVDTVIAPGFSDTPEKFDLTVAMTRIMFPYLFCMSLVAMLSGVLNSMRRFFLAAIVPVLLNVVLIAILAAAIVADLEPRATGFWLAWGVFASGFAQLFFLVRGVRAEGLNVSVRLPRLTPGVKRLLVLMGPAVLTGGIMQINLMVGRIIASAQDGAFGILNFADRINQLPLGVIGAAVGVVLLPELSRALKGGDAADVQHLQNRSLEFALALTLPAAIGLIMMPDLIVNLLYERGAFTALDTAMTAAALAAFAAGLPAYVLIKVFQPSFFAREDMKTPMWFAIATVVVNIAASLILFPTYGHVAIAVASSIAAWLNFALLAGTLWRRNHFRPSPATLRRVALIVFASVAMGAAVWWLRGQVAGSLLGATLVVRLAGVAGVILAGAVVYFAIAVGTGAIDRGELAGLVRRRRASTARVADSE</sequence>
<feature type="transmembrane region" description="Helical" evidence="10">
    <location>
        <begin position="411"/>
        <end position="433"/>
    </location>
</feature>
<dbReference type="InterPro" id="IPR051050">
    <property type="entry name" value="Lipid_II_flippase_MurJ/MviN"/>
</dbReference>
<gene>
    <name evidence="10 12" type="primary">murJ</name>
    <name evidence="12" type="ORF">FQ775_18415</name>
</gene>
<dbReference type="EMBL" id="CP042301">
    <property type="protein sequence ID" value="QDZ02197.1"/>
    <property type="molecule type" value="Genomic_DNA"/>
</dbReference>
<feature type="transmembrane region" description="Helical" evidence="10">
    <location>
        <begin position="352"/>
        <end position="373"/>
    </location>
</feature>
<feature type="transmembrane region" description="Helical" evidence="10">
    <location>
        <begin position="233"/>
        <end position="257"/>
    </location>
</feature>
<dbReference type="Pfam" id="PF03023">
    <property type="entry name" value="MurJ"/>
    <property type="match status" value="1"/>
</dbReference>
<keyword evidence="13" id="KW-1185">Reference proteome</keyword>
<evidence type="ECO:0000256" key="6">
    <source>
        <dbReference type="ARBA" id="ARBA00022989"/>
    </source>
</evidence>
<dbReference type="GO" id="GO:0005886">
    <property type="term" value="C:plasma membrane"/>
    <property type="evidence" value="ECO:0007669"/>
    <property type="project" value="UniProtKB-SubCell"/>
</dbReference>
<name>A0A5B8L2J2_9HYPH</name>
<comment type="function">
    <text evidence="8 10 11">Involved in peptidoglycan biosynthesis. Transports lipid-linked peptidoglycan precursors from the inner to the outer leaflet of the cytoplasmic membrane.</text>
</comment>
<evidence type="ECO:0000256" key="7">
    <source>
        <dbReference type="ARBA" id="ARBA00023136"/>
    </source>
</evidence>
<feature type="transmembrane region" description="Helical" evidence="10">
    <location>
        <begin position="316"/>
        <end position="340"/>
    </location>
</feature>
<evidence type="ECO:0000313" key="12">
    <source>
        <dbReference type="EMBL" id="QDZ02197.1"/>
    </source>
</evidence>
<dbReference type="CDD" id="cd13123">
    <property type="entry name" value="MATE_MurJ_like"/>
    <property type="match status" value="1"/>
</dbReference>
<dbReference type="PANTHER" id="PTHR47019">
    <property type="entry name" value="LIPID II FLIPPASE MURJ"/>
    <property type="match status" value="1"/>
</dbReference>
<comment type="subcellular location">
    <subcellularLocation>
        <location evidence="10">Cell inner membrane</location>
        <topology evidence="10">Multi-pass membrane protein</topology>
    </subcellularLocation>
    <subcellularLocation>
        <location evidence="1">Cell membrane</location>
        <topology evidence="1">Multi-pass membrane protein</topology>
    </subcellularLocation>
</comment>